<dbReference type="OrthoDB" id="9815939at2"/>
<keyword evidence="3" id="KW-1185">Reference proteome</keyword>
<name>A0A173MEF6_9BACT</name>
<dbReference type="STRING" id="477680.SAMN05421788_10657"/>
<evidence type="ECO:0000313" key="2">
    <source>
        <dbReference type="EMBL" id="SIT24040.1"/>
    </source>
</evidence>
<organism evidence="2 3">
    <name type="scientific">Filimonas lacunae</name>
    <dbReference type="NCBI Taxonomy" id="477680"/>
    <lineage>
        <taxon>Bacteria</taxon>
        <taxon>Pseudomonadati</taxon>
        <taxon>Bacteroidota</taxon>
        <taxon>Chitinophagia</taxon>
        <taxon>Chitinophagales</taxon>
        <taxon>Chitinophagaceae</taxon>
        <taxon>Filimonas</taxon>
    </lineage>
</organism>
<proteinExistence type="predicted"/>
<dbReference type="Pfam" id="PF19266">
    <property type="entry name" value="CIS_tube"/>
    <property type="match status" value="1"/>
</dbReference>
<dbReference type="Gene3D" id="3.10.350.10">
    <property type="entry name" value="LysM domain"/>
    <property type="match status" value="1"/>
</dbReference>
<reference evidence="3" key="1">
    <citation type="submission" date="2017-01" db="EMBL/GenBank/DDBJ databases">
        <authorList>
            <person name="Varghese N."/>
            <person name="Submissions S."/>
        </authorList>
    </citation>
    <scope>NUCLEOTIDE SEQUENCE [LARGE SCALE GENOMIC DNA]</scope>
    <source>
        <strain evidence="3">DSM 21054</strain>
    </source>
</reference>
<gene>
    <name evidence="2" type="ORF">SAMN05421788_10657</name>
</gene>
<evidence type="ECO:0000313" key="3">
    <source>
        <dbReference type="Proteomes" id="UP000186917"/>
    </source>
</evidence>
<feature type="domain" description="LysM" evidence="1">
    <location>
        <begin position="169"/>
        <end position="216"/>
    </location>
</feature>
<evidence type="ECO:0000259" key="1">
    <source>
        <dbReference type="PROSITE" id="PS51782"/>
    </source>
</evidence>
<dbReference type="RefSeq" id="WP_076380277.1">
    <property type="nucleotide sequence ID" value="NZ_AP017422.1"/>
</dbReference>
<sequence length="221" mass="24282">MSLVKLLLQSYNNPACTGSALGSINALVNPEKYTKNNSVNYEEEPEINNPAGSLAFAGVASGSLNLNGLMVDGTGVIPLLGASSVQDYISKLEKVVYTYNGDMHKPPFVKVTWGSLIFKGVCTQFNTNYTLFKPDGTALRATVDITLKSTIDNKTKAKEADNHSPDLTHMRVVKAGDTLPLMSYQIYGDSAYYLEIARYNKLDNIYHLKPGMQLYFPPLKK</sequence>
<accession>A0A173MEF6</accession>
<dbReference type="PROSITE" id="PS51782">
    <property type="entry name" value="LYSM"/>
    <property type="match status" value="1"/>
</dbReference>
<dbReference type="EMBL" id="FTOR01000006">
    <property type="protein sequence ID" value="SIT24040.1"/>
    <property type="molecule type" value="Genomic_DNA"/>
</dbReference>
<protein>
    <recommendedName>
        <fullName evidence="1">LysM domain-containing protein</fullName>
    </recommendedName>
</protein>
<dbReference type="InterPro" id="IPR036779">
    <property type="entry name" value="LysM_dom_sf"/>
</dbReference>
<dbReference type="InterPro" id="IPR018392">
    <property type="entry name" value="LysM"/>
</dbReference>
<dbReference type="AlphaFoldDB" id="A0A173MEF6"/>
<dbReference type="KEGG" id="fln:FLA_1998"/>
<dbReference type="InterPro" id="IPR045361">
    <property type="entry name" value="CIS_tube_prot_N"/>
</dbReference>
<dbReference type="Proteomes" id="UP000186917">
    <property type="component" value="Unassembled WGS sequence"/>
</dbReference>